<dbReference type="SUPFAM" id="SSF55729">
    <property type="entry name" value="Acyl-CoA N-acyltransferases (Nat)"/>
    <property type="match status" value="1"/>
</dbReference>
<dbReference type="GO" id="GO:0008080">
    <property type="term" value="F:N-acetyltransferase activity"/>
    <property type="evidence" value="ECO:0007669"/>
    <property type="project" value="TreeGrafter"/>
</dbReference>
<dbReference type="InterPro" id="IPR051016">
    <property type="entry name" value="Diverse_Substrate_AcTransf"/>
</dbReference>
<reference evidence="6" key="1">
    <citation type="submission" date="2025-08" db="UniProtKB">
        <authorList>
            <consortium name="Ensembl"/>
        </authorList>
    </citation>
    <scope>IDENTIFICATION</scope>
</reference>
<feature type="region of interest" description="Disordered" evidence="4">
    <location>
        <begin position="168"/>
        <end position="197"/>
    </location>
</feature>
<dbReference type="Gene3D" id="3.40.630.30">
    <property type="match status" value="1"/>
</dbReference>
<dbReference type="AlphaFoldDB" id="A0A8C8RGZ6"/>
<feature type="domain" description="N-acetyltransferase" evidence="5">
    <location>
        <begin position="41"/>
        <end position="120"/>
    </location>
</feature>
<evidence type="ECO:0000256" key="1">
    <source>
        <dbReference type="ARBA" id="ARBA00008694"/>
    </source>
</evidence>
<accession>A0A8C8RGZ6</accession>
<sequence length="197" mass="21743">MCCGRVRSSSGVLCGGLAVYCRILLSSTKSPQPTLREDGFGARPQYYCYVAELPPEQKNKKGRCVIVGYILSSFTYSSWKGRNVYVDNLYVQPEFRGQKIGTRLLTNAAKVNLMALSQGCVQLRMHVANWKEYEKGFLVSLGSENLTAKEGWTLFHFEEDALRRLAAGSNMRGKSGSPVGMGQGEGKDENGRSQTGH</sequence>
<organism evidence="6 7">
    <name type="scientific">Pelusios castaneus</name>
    <name type="common">West African mud turtle</name>
    <dbReference type="NCBI Taxonomy" id="367368"/>
    <lineage>
        <taxon>Eukaryota</taxon>
        <taxon>Metazoa</taxon>
        <taxon>Chordata</taxon>
        <taxon>Craniata</taxon>
        <taxon>Vertebrata</taxon>
        <taxon>Euteleostomi</taxon>
        <taxon>Archelosauria</taxon>
        <taxon>Testudinata</taxon>
        <taxon>Testudines</taxon>
        <taxon>Pleurodira</taxon>
        <taxon>Pelomedusidae</taxon>
        <taxon>Pelusios</taxon>
    </lineage>
</organism>
<evidence type="ECO:0000256" key="4">
    <source>
        <dbReference type="SAM" id="MobiDB-lite"/>
    </source>
</evidence>
<evidence type="ECO:0000313" key="7">
    <source>
        <dbReference type="Proteomes" id="UP000694393"/>
    </source>
</evidence>
<dbReference type="PANTHER" id="PTHR10545:SF51">
    <property type="entry name" value="THIALYSINE N-EPSILON-ACETYLTRANSFERASE"/>
    <property type="match status" value="1"/>
</dbReference>
<evidence type="ECO:0000256" key="2">
    <source>
        <dbReference type="ARBA" id="ARBA00022679"/>
    </source>
</evidence>
<dbReference type="Pfam" id="PF00583">
    <property type="entry name" value="Acetyltransf_1"/>
    <property type="match status" value="1"/>
</dbReference>
<dbReference type="Proteomes" id="UP000694393">
    <property type="component" value="Unplaced"/>
</dbReference>
<dbReference type="CDD" id="cd04301">
    <property type="entry name" value="NAT_SF"/>
    <property type="match status" value="1"/>
</dbReference>
<dbReference type="InterPro" id="IPR016181">
    <property type="entry name" value="Acyl_CoA_acyltransferase"/>
</dbReference>
<dbReference type="PANTHER" id="PTHR10545">
    <property type="entry name" value="DIAMINE N-ACETYLTRANSFERASE"/>
    <property type="match status" value="1"/>
</dbReference>
<evidence type="ECO:0000259" key="5">
    <source>
        <dbReference type="Pfam" id="PF00583"/>
    </source>
</evidence>
<dbReference type="InterPro" id="IPR000182">
    <property type="entry name" value="GNAT_dom"/>
</dbReference>
<proteinExistence type="inferred from homology"/>
<evidence type="ECO:0000313" key="6">
    <source>
        <dbReference type="Ensembl" id="ENSPCEP00000005630.1"/>
    </source>
</evidence>
<comment type="similarity">
    <text evidence="1">Belongs to the acetyltransferase family.</text>
</comment>
<keyword evidence="7" id="KW-1185">Reference proteome</keyword>
<keyword evidence="3" id="KW-0012">Acyltransferase</keyword>
<keyword evidence="2" id="KW-0808">Transferase</keyword>
<dbReference type="Ensembl" id="ENSPCET00000005837.1">
    <property type="protein sequence ID" value="ENSPCEP00000005630.1"/>
    <property type="gene ID" value="ENSPCEG00000004556.1"/>
</dbReference>
<reference evidence="6" key="2">
    <citation type="submission" date="2025-09" db="UniProtKB">
        <authorList>
            <consortium name="Ensembl"/>
        </authorList>
    </citation>
    <scope>IDENTIFICATION</scope>
</reference>
<evidence type="ECO:0000256" key="3">
    <source>
        <dbReference type="ARBA" id="ARBA00023315"/>
    </source>
</evidence>
<protein>
    <recommendedName>
        <fullName evidence="5">N-acetyltransferase domain-containing protein</fullName>
    </recommendedName>
</protein>
<name>A0A8C8RGZ6_9SAUR</name>